<sequence>MNTSMNVVFTGGGTAGHVSPMLAMADAVTKQYRDTDIHADILMIGTNEGMEAQLIPDAGYSFATVPKVPMPRSLSRDLFAVPFRLRKAIKQARQLLREHQTQVVVGVGGYAATPVYLAARAEKIPVIVHEGNVRAGLANKLAARFAVVVACAFEGTDLPGAIHVGMPMRSEITELPVGPTMKSEARLSLGLAADKTTLVVTGGSSGAMNLNNAIAGALHELLETGAQILHLTGREKIVTDRQGNAIAKPGYTQVEYIDGLSRVYQTADLIVARSGAGTVHEIAAIGLPSVLVPLPIGNGEQEYNAAGLKEAGAAVVIPDDDFTSQWVASRLPELLRDQPRLEYMAQTAKNLGIDDAAETMATIITETKVAR</sequence>
<evidence type="ECO:0000256" key="6">
    <source>
        <dbReference type="ARBA" id="ARBA00022984"/>
    </source>
</evidence>
<keyword evidence="8 10" id="KW-0131">Cell cycle</keyword>
<proteinExistence type="inferred from homology"/>
<keyword evidence="9 10" id="KW-0961">Cell wall biogenesis/degradation</keyword>
<feature type="binding site" evidence="10">
    <location>
        <position position="132"/>
    </location>
    <ligand>
        <name>UDP-N-acetyl-alpha-D-glucosamine</name>
        <dbReference type="ChEBI" id="CHEBI:57705"/>
    </ligand>
</feature>
<comment type="similarity">
    <text evidence="10">Belongs to the glycosyltransferase 28 family. MurG subfamily.</text>
</comment>
<evidence type="ECO:0000313" key="14">
    <source>
        <dbReference type="Proteomes" id="UP001501461"/>
    </source>
</evidence>
<keyword evidence="4 10" id="KW-0808">Transferase</keyword>
<comment type="catalytic activity">
    <reaction evidence="10">
        <text>di-trans,octa-cis-undecaprenyl diphospho-N-acetyl-alpha-D-muramoyl-L-alanyl-D-glutamyl-meso-2,6-diaminopimeloyl-D-alanyl-D-alanine + UDP-N-acetyl-alpha-D-glucosamine = di-trans,octa-cis-undecaprenyl diphospho-[N-acetyl-alpha-D-glucosaminyl-(1-&gt;4)]-N-acetyl-alpha-D-muramoyl-L-alanyl-D-glutamyl-meso-2,6-diaminopimeloyl-D-alanyl-D-alanine + UDP + H(+)</text>
        <dbReference type="Rhea" id="RHEA:31227"/>
        <dbReference type="ChEBI" id="CHEBI:15378"/>
        <dbReference type="ChEBI" id="CHEBI:57705"/>
        <dbReference type="ChEBI" id="CHEBI:58223"/>
        <dbReference type="ChEBI" id="CHEBI:61387"/>
        <dbReference type="ChEBI" id="CHEBI:61388"/>
        <dbReference type="EC" id="2.4.1.227"/>
    </reaction>
</comment>
<keyword evidence="2 10" id="KW-0132">Cell division</keyword>
<evidence type="ECO:0000256" key="8">
    <source>
        <dbReference type="ARBA" id="ARBA00023306"/>
    </source>
</evidence>
<accession>A0ABN2UP75</accession>
<dbReference type="Pfam" id="PF03033">
    <property type="entry name" value="Glyco_transf_28"/>
    <property type="match status" value="1"/>
</dbReference>
<feature type="domain" description="Glycosyltransferase family 28 N-terminal" evidence="11">
    <location>
        <begin position="7"/>
        <end position="148"/>
    </location>
</feature>
<dbReference type="HAMAP" id="MF_00033">
    <property type="entry name" value="MurG"/>
    <property type="match status" value="1"/>
</dbReference>
<keyword evidence="3 10" id="KW-0328">Glycosyltransferase</keyword>
<evidence type="ECO:0000256" key="10">
    <source>
        <dbReference type="HAMAP-Rule" id="MF_00033"/>
    </source>
</evidence>
<evidence type="ECO:0000259" key="12">
    <source>
        <dbReference type="Pfam" id="PF04101"/>
    </source>
</evidence>
<reference evidence="13 14" key="1">
    <citation type="journal article" date="2019" name="Int. J. Syst. Evol. Microbiol.">
        <title>The Global Catalogue of Microorganisms (GCM) 10K type strain sequencing project: providing services to taxonomists for standard genome sequencing and annotation.</title>
        <authorList>
            <consortium name="The Broad Institute Genomics Platform"/>
            <consortium name="The Broad Institute Genome Sequencing Center for Infectious Disease"/>
            <person name="Wu L."/>
            <person name="Ma J."/>
        </authorList>
    </citation>
    <scope>NUCLEOTIDE SEQUENCE [LARGE SCALE GENOMIC DNA]</scope>
    <source>
        <strain evidence="13 14">JCM 13595</strain>
    </source>
</reference>
<feature type="binding site" evidence="10">
    <location>
        <position position="204"/>
    </location>
    <ligand>
        <name>UDP-N-acetyl-alpha-D-glucosamine</name>
        <dbReference type="ChEBI" id="CHEBI:57705"/>
    </ligand>
</feature>
<name>A0ABN2UP75_9MICC</name>
<evidence type="ECO:0000256" key="7">
    <source>
        <dbReference type="ARBA" id="ARBA00023136"/>
    </source>
</evidence>
<evidence type="ECO:0000256" key="4">
    <source>
        <dbReference type="ARBA" id="ARBA00022679"/>
    </source>
</evidence>
<dbReference type="RefSeq" id="WP_343958467.1">
    <property type="nucleotide sequence ID" value="NZ_BAAAMN010000047.1"/>
</dbReference>
<dbReference type="Gene3D" id="3.40.50.2000">
    <property type="entry name" value="Glycogen Phosphorylase B"/>
    <property type="match status" value="2"/>
</dbReference>
<keyword evidence="7 10" id="KW-0472">Membrane</keyword>
<feature type="binding site" evidence="10">
    <location>
        <position position="301"/>
    </location>
    <ligand>
        <name>UDP-N-acetyl-alpha-D-glucosamine</name>
        <dbReference type="ChEBI" id="CHEBI:57705"/>
    </ligand>
</feature>
<comment type="pathway">
    <text evidence="10">Cell wall biogenesis; peptidoglycan biosynthesis.</text>
</comment>
<comment type="caution">
    <text evidence="13">The sequence shown here is derived from an EMBL/GenBank/DDBJ whole genome shotgun (WGS) entry which is preliminary data.</text>
</comment>
<dbReference type="InterPro" id="IPR006009">
    <property type="entry name" value="GlcNAc_MurG"/>
</dbReference>
<feature type="binding site" evidence="10">
    <location>
        <position position="257"/>
    </location>
    <ligand>
        <name>UDP-N-acetyl-alpha-D-glucosamine</name>
        <dbReference type="ChEBI" id="CHEBI:57705"/>
    </ligand>
</feature>
<keyword evidence="6 10" id="KW-0573">Peptidoglycan synthesis</keyword>
<keyword evidence="1 10" id="KW-1003">Cell membrane</keyword>
<dbReference type="NCBIfam" id="TIGR01133">
    <property type="entry name" value="murG"/>
    <property type="match status" value="1"/>
</dbReference>
<dbReference type="EMBL" id="BAAAMN010000047">
    <property type="protein sequence ID" value="GAA2040739.1"/>
    <property type="molecule type" value="Genomic_DNA"/>
</dbReference>
<keyword evidence="5 10" id="KW-0133">Cell shape</keyword>
<feature type="binding site" evidence="10">
    <location>
        <position position="169"/>
    </location>
    <ligand>
        <name>UDP-N-acetyl-alpha-D-glucosamine</name>
        <dbReference type="ChEBI" id="CHEBI:57705"/>
    </ligand>
</feature>
<dbReference type="EC" id="2.4.1.227" evidence="10"/>
<comment type="subcellular location">
    <subcellularLocation>
        <location evidence="10">Cell membrane</location>
        <topology evidence="10">Peripheral membrane protein</topology>
        <orientation evidence="10">Cytoplasmic side</orientation>
    </subcellularLocation>
</comment>
<evidence type="ECO:0000256" key="9">
    <source>
        <dbReference type="ARBA" id="ARBA00023316"/>
    </source>
</evidence>
<feature type="domain" description="Glycosyl transferase family 28 C-terminal" evidence="12">
    <location>
        <begin position="197"/>
        <end position="359"/>
    </location>
</feature>
<dbReference type="Proteomes" id="UP001501461">
    <property type="component" value="Unassembled WGS sequence"/>
</dbReference>
<feature type="binding site" evidence="10">
    <location>
        <begin position="14"/>
        <end position="16"/>
    </location>
    <ligand>
        <name>UDP-N-acetyl-alpha-D-glucosamine</name>
        <dbReference type="ChEBI" id="CHEBI:57705"/>
    </ligand>
</feature>
<protein>
    <recommendedName>
        <fullName evidence="10">UDP-N-acetylglucosamine--N-acetylmuramyl-(pentapeptide) pyrophosphoryl-undecaprenol N-acetylglucosamine transferase</fullName>
        <ecNumber evidence="10">2.4.1.227</ecNumber>
    </recommendedName>
    <alternativeName>
        <fullName evidence="10">Undecaprenyl-PP-MurNAc-pentapeptide-UDPGlcNAc GlcNAc transferase</fullName>
    </alternativeName>
</protein>
<organism evidence="13 14">
    <name type="scientific">Yaniella flava</name>
    <dbReference type="NCBI Taxonomy" id="287930"/>
    <lineage>
        <taxon>Bacteria</taxon>
        <taxon>Bacillati</taxon>
        <taxon>Actinomycetota</taxon>
        <taxon>Actinomycetes</taxon>
        <taxon>Micrococcales</taxon>
        <taxon>Micrococcaceae</taxon>
        <taxon>Yaniella</taxon>
    </lineage>
</organism>
<evidence type="ECO:0000256" key="3">
    <source>
        <dbReference type="ARBA" id="ARBA00022676"/>
    </source>
</evidence>
<evidence type="ECO:0000256" key="2">
    <source>
        <dbReference type="ARBA" id="ARBA00022618"/>
    </source>
</evidence>
<gene>
    <name evidence="10 13" type="primary">murG</name>
    <name evidence="13" type="ORF">GCM10009720_21440</name>
</gene>
<comment type="function">
    <text evidence="10">Cell wall formation. Catalyzes the transfer of a GlcNAc subunit on undecaprenyl-pyrophosphoryl-MurNAc-pentapeptide (lipid intermediate I) to form undecaprenyl-pyrophosphoryl-MurNAc-(pentapeptide)GlcNAc (lipid intermediate II).</text>
</comment>
<evidence type="ECO:0000256" key="5">
    <source>
        <dbReference type="ARBA" id="ARBA00022960"/>
    </source>
</evidence>
<evidence type="ECO:0000313" key="13">
    <source>
        <dbReference type="EMBL" id="GAA2040739.1"/>
    </source>
</evidence>
<keyword evidence="14" id="KW-1185">Reference proteome</keyword>
<dbReference type="PANTHER" id="PTHR21015">
    <property type="entry name" value="UDP-N-ACETYLGLUCOSAMINE--N-ACETYLMURAMYL-(PENTAPEPTIDE) PYROPHOSPHORYL-UNDECAPRENOL N-ACETYLGLUCOSAMINE TRANSFERASE 1"/>
    <property type="match status" value="1"/>
</dbReference>
<dbReference type="InterPro" id="IPR004276">
    <property type="entry name" value="GlycoTrans_28_N"/>
</dbReference>
<dbReference type="PANTHER" id="PTHR21015:SF22">
    <property type="entry name" value="GLYCOSYLTRANSFERASE"/>
    <property type="match status" value="1"/>
</dbReference>
<dbReference type="InterPro" id="IPR007235">
    <property type="entry name" value="Glyco_trans_28_C"/>
</dbReference>
<evidence type="ECO:0000259" key="11">
    <source>
        <dbReference type="Pfam" id="PF03033"/>
    </source>
</evidence>
<dbReference type="CDD" id="cd03785">
    <property type="entry name" value="GT28_MurG"/>
    <property type="match status" value="1"/>
</dbReference>
<dbReference type="SUPFAM" id="SSF53756">
    <property type="entry name" value="UDP-Glycosyltransferase/glycogen phosphorylase"/>
    <property type="match status" value="1"/>
</dbReference>
<dbReference type="Pfam" id="PF04101">
    <property type="entry name" value="Glyco_tran_28_C"/>
    <property type="match status" value="1"/>
</dbReference>
<comment type="caution">
    <text evidence="10">Lacks conserved residue(s) required for the propagation of feature annotation.</text>
</comment>
<evidence type="ECO:0000256" key="1">
    <source>
        <dbReference type="ARBA" id="ARBA00022475"/>
    </source>
</evidence>